<dbReference type="OrthoDB" id="2143914at2759"/>
<dbReference type="AlphaFoldDB" id="A0A179UPN0"/>
<organism evidence="1 2">
    <name type="scientific">Blastomyces gilchristii (strain SLH14081)</name>
    <name type="common">Blastomyces dermatitidis</name>
    <dbReference type="NCBI Taxonomy" id="559298"/>
    <lineage>
        <taxon>Eukaryota</taxon>
        <taxon>Fungi</taxon>
        <taxon>Dikarya</taxon>
        <taxon>Ascomycota</taxon>
        <taxon>Pezizomycotina</taxon>
        <taxon>Eurotiomycetes</taxon>
        <taxon>Eurotiomycetidae</taxon>
        <taxon>Onygenales</taxon>
        <taxon>Ajellomycetaceae</taxon>
        <taxon>Blastomyces</taxon>
    </lineage>
</organism>
<accession>A0A179UPN0</accession>
<proteinExistence type="predicted"/>
<dbReference type="Proteomes" id="UP000002038">
    <property type="component" value="Unassembled WGS sequence"/>
</dbReference>
<keyword evidence="2" id="KW-1185">Reference proteome</keyword>
<sequence length="103" mass="11127">MYGMYVDSGCCSSDLTDVVDGAMLECDGGVASRQSKLGCEWEDAGNPKFHHNHSKVGTIHTTGCGKLDGARKQKYPENNSWGSLIQPLTQPIDANLGKLRLKS</sequence>
<evidence type="ECO:0000313" key="1">
    <source>
        <dbReference type="EMBL" id="OAT09077.1"/>
    </source>
</evidence>
<protein>
    <submittedName>
        <fullName evidence="1">Uncharacterized protein</fullName>
    </submittedName>
</protein>
<dbReference type="VEuPathDB" id="FungiDB:BDBG_04642"/>
<evidence type="ECO:0000313" key="2">
    <source>
        <dbReference type="Proteomes" id="UP000002038"/>
    </source>
</evidence>
<gene>
    <name evidence="1" type="ORF">BDBG_04642</name>
</gene>
<name>A0A179UPN0_BLAGS</name>
<reference evidence="2" key="1">
    <citation type="journal article" date="2015" name="PLoS Genet.">
        <title>The dynamic genome and transcriptome of the human fungal pathogen Blastomyces and close relative Emmonsia.</title>
        <authorList>
            <person name="Munoz J.F."/>
            <person name="Gauthier G.M."/>
            <person name="Desjardins C.A."/>
            <person name="Gallo J.E."/>
            <person name="Holder J."/>
            <person name="Sullivan T.D."/>
            <person name="Marty A.J."/>
            <person name="Carmen J.C."/>
            <person name="Chen Z."/>
            <person name="Ding L."/>
            <person name="Gujja S."/>
            <person name="Magrini V."/>
            <person name="Misas E."/>
            <person name="Mitreva M."/>
            <person name="Priest M."/>
            <person name="Saif S."/>
            <person name="Whiston E.A."/>
            <person name="Young S."/>
            <person name="Zeng Q."/>
            <person name="Goldman W.E."/>
            <person name="Mardis E.R."/>
            <person name="Taylor J.W."/>
            <person name="McEwen J.G."/>
            <person name="Clay O.K."/>
            <person name="Klein B.S."/>
            <person name="Cuomo C.A."/>
        </authorList>
    </citation>
    <scope>NUCLEOTIDE SEQUENCE [LARGE SCALE GENOMIC DNA]</scope>
    <source>
        <strain evidence="2">SLH14081</strain>
    </source>
</reference>
<dbReference type="GeneID" id="8509567"/>
<dbReference type="KEGG" id="bgh:BDBG_04642"/>
<dbReference type="EMBL" id="GG657456">
    <property type="protein sequence ID" value="OAT09077.1"/>
    <property type="molecule type" value="Genomic_DNA"/>
</dbReference>
<dbReference type="RefSeq" id="XP_002624778.1">
    <property type="nucleotide sequence ID" value="XM_002624732.1"/>
</dbReference>